<accession>A0A9D1FAB2</accession>
<dbReference type="SUPFAM" id="SSF55073">
    <property type="entry name" value="Nucleotide cyclase"/>
    <property type="match status" value="1"/>
</dbReference>
<dbReference type="SUPFAM" id="SSF82171">
    <property type="entry name" value="DPP6 N-terminal domain-like"/>
    <property type="match status" value="1"/>
</dbReference>
<dbReference type="EMBL" id="DVJJ01000073">
    <property type="protein sequence ID" value="HIS64636.1"/>
    <property type="molecule type" value="Genomic_DNA"/>
</dbReference>
<dbReference type="InterPro" id="IPR029787">
    <property type="entry name" value="Nucleotide_cyclase"/>
</dbReference>
<evidence type="ECO:0000256" key="1">
    <source>
        <dbReference type="SAM" id="Phobius"/>
    </source>
</evidence>
<evidence type="ECO:0008006" key="4">
    <source>
        <dbReference type="Google" id="ProtNLM"/>
    </source>
</evidence>
<proteinExistence type="predicted"/>
<dbReference type="Gene3D" id="3.30.70.1230">
    <property type="entry name" value="Nucleotide cyclase"/>
    <property type="match status" value="1"/>
</dbReference>
<organism evidence="2 3">
    <name type="scientific">Candidatus Avoscillospira avistercoris</name>
    <dbReference type="NCBI Taxonomy" id="2840707"/>
    <lineage>
        <taxon>Bacteria</taxon>
        <taxon>Bacillati</taxon>
        <taxon>Bacillota</taxon>
        <taxon>Clostridia</taxon>
        <taxon>Eubacteriales</taxon>
        <taxon>Oscillospiraceae</taxon>
        <taxon>Oscillospiraceae incertae sedis</taxon>
        <taxon>Candidatus Avoscillospira</taxon>
    </lineage>
</organism>
<evidence type="ECO:0000313" key="2">
    <source>
        <dbReference type="EMBL" id="HIS64636.1"/>
    </source>
</evidence>
<evidence type="ECO:0000313" key="3">
    <source>
        <dbReference type="Proteomes" id="UP000886741"/>
    </source>
</evidence>
<reference evidence="2" key="1">
    <citation type="submission" date="2020-10" db="EMBL/GenBank/DDBJ databases">
        <authorList>
            <person name="Gilroy R."/>
        </authorList>
    </citation>
    <scope>NUCLEOTIDE SEQUENCE</scope>
    <source>
        <strain evidence="2">ChiBcec16-1751</strain>
    </source>
</reference>
<keyword evidence="1" id="KW-1133">Transmembrane helix</keyword>
<feature type="transmembrane region" description="Helical" evidence="1">
    <location>
        <begin position="309"/>
        <end position="329"/>
    </location>
</feature>
<feature type="transmembrane region" description="Helical" evidence="1">
    <location>
        <begin position="341"/>
        <end position="359"/>
    </location>
</feature>
<sequence>MIFFLSLLALAVCGGLVLAGPSVVLYSSVLHNGWGTESYEAAAVGSDNLAAAVGWTEDGLTSKVFTTEGKTLREWDTVLPGETGGTVASLYPCREDLILLGLYNENASDLSLYRLTADGGVDLLMQEECRGRSYAERMDGTRLSAFSQDGGSVSFVLLSGGEATAYSCDEDDGGLVELGRTTADGVQSAAVLPDGTMALGGKGFLTLDGQSNPAVGSQQLVTNLTRTDLSLYYVDGADLSVYYSDLTGSSVRWLLSLDDAVDGHQLTSLSLASGGNVLLLLDGHTLCLAGESGVTTLHGVLYPTAVRSAVMLAVICLAALVLAGIVWYAACGRQRGWVPMALQWGCFLVALALVSGMVLQRSILLPQRQRETGETYAQVVDSAVQLALTEGNLSDENLPETLAHALEEVQGGVFRDVAVTAAQKSSRWYLSDGRRAELSTDFDGAQADEAAAKGWAWTWEGGQLRCCFGSGDWALTVTLRPAAAESGGGSAIGAAIALVTLAAVIILLRIGWNLRTLTKAAAHLTDGTLRLQLRSGDELAGMANTLTSTALALARRHREREEMEQSYRRFVPEQVLTLLGKRSIREVDKGTFVSRHTAVMMVWFQFPDPVYTQAANSRLLFDSVNQVIERTASLATQNGGTVFHFSYDGYDVVMENENARVISTAVAIQQEVLAFNEARAREGLPTVTFHIALDEGDVMMGVVGDSTRMEPTTISTCFSVVRELVNLSGRLEAQILCTESMIAGAEQYGSRYLGKCWLDGSAIRVYEIFDGDEYGTRKGKAQTVQQFTQGVFALYSGETAQAKRTFLELVHDNPSDGGARYYLYLADRMEREPDLPCSLNPPEDRRRET</sequence>
<dbReference type="AlphaFoldDB" id="A0A9D1FAB2"/>
<name>A0A9D1FAB2_9FIRM</name>
<reference evidence="2" key="2">
    <citation type="journal article" date="2021" name="PeerJ">
        <title>Extensive microbial diversity within the chicken gut microbiome revealed by metagenomics and culture.</title>
        <authorList>
            <person name="Gilroy R."/>
            <person name="Ravi A."/>
            <person name="Getino M."/>
            <person name="Pursley I."/>
            <person name="Horton D.L."/>
            <person name="Alikhan N.F."/>
            <person name="Baker D."/>
            <person name="Gharbi K."/>
            <person name="Hall N."/>
            <person name="Watson M."/>
            <person name="Adriaenssens E.M."/>
            <person name="Foster-Nyarko E."/>
            <person name="Jarju S."/>
            <person name="Secka A."/>
            <person name="Antonio M."/>
            <person name="Oren A."/>
            <person name="Chaudhuri R.R."/>
            <person name="La Ragione R."/>
            <person name="Hildebrand F."/>
            <person name="Pallen M.J."/>
        </authorList>
    </citation>
    <scope>NUCLEOTIDE SEQUENCE</scope>
    <source>
        <strain evidence="2">ChiBcec16-1751</strain>
    </source>
</reference>
<keyword evidence="1" id="KW-0472">Membrane</keyword>
<protein>
    <recommendedName>
        <fullName evidence="4">HAMP domain-containing protein</fullName>
    </recommendedName>
</protein>
<feature type="transmembrane region" description="Helical" evidence="1">
    <location>
        <begin position="491"/>
        <end position="510"/>
    </location>
</feature>
<keyword evidence="1" id="KW-0812">Transmembrane</keyword>
<comment type="caution">
    <text evidence="2">The sequence shown here is derived from an EMBL/GenBank/DDBJ whole genome shotgun (WGS) entry which is preliminary data.</text>
</comment>
<gene>
    <name evidence="2" type="ORF">IAA83_04605</name>
</gene>
<dbReference type="Proteomes" id="UP000886741">
    <property type="component" value="Unassembled WGS sequence"/>
</dbReference>